<evidence type="ECO:0000256" key="8">
    <source>
        <dbReference type="SAM" id="MobiDB-lite"/>
    </source>
</evidence>
<reference evidence="9" key="1">
    <citation type="submission" date="2021-05" db="EMBL/GenBank/DDBJ databases">
        <authorList>
            <person name="Alioto T."/>
            <person name="Alioto T."/>
            <person name="Gomez Garrido J."/>
        </authorList>
    </citation>
    <scope>NUCLEOTIDE SEQUENCE</scope>
</reference>
<organism evidence="9">
    <name type="scientific">Cacopsylla melanoneura</name>
    <dbReference type="NCBI Taxonomy" id="428564"/>
    <lineage>
        <taxon>Eukaryota</taxon>
        <taxon>Metazoa</taxon>
        <taxon>Ecdysozoa</taxon>
        <taxon>Arthropoda</taxon>
        <taxon>Hexapoda</taxon>
        <taxon>Insecta</taxon>
        <taxon>Pterygota</taxon>
        <taxon>Neoptera</taxon>
        <taxon>Paraneoptera</taxon>
        <taxon>Hemiptera</taxon>
        <taxon>Sternorrhyncha</taxon>
        <taxon>Psylloidea</taxon>
        <taxon>Psyllidae</taxon>
        <taxon>Psyllinae</taxon>
        <taxon>Cacopsylla</taxon>
    </lineage>
</organism>
<dbReference type="GO" id="GO:0003689">
    <property type="term" value="F:DNA clamp loader activity"/>
    <property type="evidence" value="ECO:0007669"/>
    <property type="project" value="TreeGrafter"/>
</dbReference>
<dbReference type="GO" id="GO:0005524">
    <property type="term" value="F:ATP binding"/>
    <property type="evidence" value="ECO:0007669"/>
    <property type="project" value="UniProtKB-KW"/>
</dbReference>
<comment type="similarity">
    <text evidence="2">Belongs to the rad17/RAD24 family.</text>
</comment>
<dbReference type="Gene3D" id="3.40.50.300">
    <property type="entry name" value="P-loop containing nucleotide triphosphate hydrolases"/>
    <property type="match status" value="1"/>
</dbReference>
<accession>A0A8D8Q5M5</accession>
<dbReference type="EMBL" id="HBUF01060486">
    <property type="protein sequence ID" value="CAG6625626.1"/>
    <property type="molecule type" value="Transcribed_RNA"/>
</dbReference>
<keyword evidence="6" id="KW-0539">Nucleus</keyword>
<feature type="region of interest" description="Disordered" evidence="8">
    <location>
        <begin position="1"/>
        <end position="61"/>
    </location>
</feature>
<protein>
    <submittedName>
        <fullName evidence="9">Cell cycle checkpoint protein RAD17</fullName>
    </submittedName>
</protein>
<proteinExistence type="inferred from homology"/>
<evidence type="ECO:0000256" key="4">
    <source>
        <dbReference type="ARBA" id="ARBA00022763"/>
    </source>
</evidence>
<name>A0A8D8Q5M5_9HEMI</name>
<evidence type="ECO:0000256" key="7">
    <source>
        <dbReference type="ARBA" id="ARBA00023306"/>
    </source>
</evidence>
<dbReference type="GO" id="GO:0005634">
    <property type="term" value="C:nucleus"/>
    <property type="evidence" value="ECO:0007669"/>
    <property type="project" value="UniProtKB-SubCell"/>
</dbReference>
<keyword evidence="3" id="KW-0547">Nucleotide-binding</keyword>
<dbReference type="GO" id="GO:0000077">
    <property type="term" value="P:DNA damage checkpoint signaling"/>
    <property type="evidence" value="ECO:0007669"/>
    <property type="project" value="TreeGrafter"/>
</dbReference>
<dbReference type="InterPro" id="IPR004582">
    <property type="entry name" value="Checkpoint_prot_Rad17_Rad24"/>
</dbReference>
<evidence type="ECO:0000313" key="9">
    <source>
        <dbReference type="EMBL" id="CAG6625626.1"/>
    </source>
</evidence>
<dbReference type="EMBL" id="HBUF01558631">
    <property type="protein sequence ID" value="CAG6761211.1"/>
    <property type="molecule type" value="Transcribed_RNA"/>
</dbReference>
<dbReference type="GO" id="GO:0033314">
    <property type="term" value="P:mitotic DNA replication checkpoint signaling"/>
    <property type="evidence" value="ECO:0007669"/>
    <property type="project" value="TreeGrafter"/>
</dbReference>
<sequence length="528" mass="60098">MHWPTNFGFDDLCEPQTKPTHPPPKKPKLSNPDKNSITDLTEDDSSVPSSQETKFQFKVPKASGKKNSSQVSWVDTYEPKSVSELVVHVKKVEEVENVLRTNPREKFVLLTGPSGSGKTVTLRCTCKKLNIGIKEWITSVSKTPEYDSVEFNDPGLYSSAVQEFEQFLVRSSRPRLTNNFSRDIVLVKDLPNVFYNDATLLHETLGKYESSLKSTLVFIMNDEQLIYKLFPSNVISQFKLVQVKFNPINDTGLIKTLQNILTKEHIQSSNDTLINIIQNCNGNLSYAINQLYFVTVLKEPIPSRQSKLTVKLLKESKEKGKHASSLDKNKQISYFQNIGRVLYPKKEPLPVNSFYQLKNPALAYKQKDLFRYKYAVTDLVQEFLTQPRSSVDVLQENYVSKYSNIKSLVESAVMFSNADQYASNSLSQNTTNSSISSEMYLHLVIGSLMRNENAVTSYAPVQRSTKHLLPDRNEQNKLVQDLFGAMFPGESSLNVLFDILAIVKGTNNWMNLEFDMNQVKFVHDFTFK</sequence>
<dbReference type="PANTHER" id="PTHR12172">
    <property type="entry name" value="CELL CYCLE CHECKPOINT PROTEIN RAD17"/>
    <property type="match status" value="1"/>
</dbReference>
<keyword evidence="5" id="KW-0067">ATP-binding</keyword>
<comment type="subcellular location">
    <subcellularLocation>
        <location evidence="1">Nucleus</location>
    </subcellularLocation>
</comment>
<dbReference type="AlphaFoldDB" id="A0A8D8Q5M5"/>
<dbReference type="EMBL" id="HBUF01397347">
    <property type="protein sequence ID" value="CAG6735925.1"/>
    <property type="molecule type" value="Transcribed_RNA"/>
</dbReference>
<keyword evidence="4" id="KW-0227">DNA damage</keyword>
<dbReference type="SUPFAM" id="SSF52540">
    <property type="entry name" value="P-loop containing nucleoside triphosphate hydrolases"/>
    <property type="match status" value="1"/>
</dbReference>
<dbReference type="InterPro" id="IPR027417">
    <property type="entry name" value="P-loop_NTPase"/>
</dbReference>
<evidence type="ECO:0000256" key="3">
    <source>
        <dbReference type="ARBA" id="ARBA00022741"/>
    </source>
</evidence>
<dbReference type="PANTHER" id="PTHR12172:SF0">
    <property type="entry name" value="CELL CYCLE CHECKPOINT PROTEIN RAD17"/>
    <property type="match status" value="1"/>
</dbReference>
<evidence type="ECO:0000256" key="5">
    <source>
        <dbReference type="ARBA" id="ARBA00022840"/>
    </source>
</evidence>
<dbReference type="Pfam" id="PF03215">
    <property type="entry name" value="Rad17"/>
    <property type="match status" value="1"/>
</dbReference>
<dbReference type="GO" id="GO:0003682">
    <property type="term" value="F:chromatin binding"/>
    <property type="evidence" value="ECO:0007669"/>
    <property type="project" value="TreeGrafter"/>
</dbReference>
<keyword evidence="7" id="KW-0131">Cell cycle</keyword>
<dbReference type="Gene3D" id="1.10.8.60">
    <property type="match status" value="1"/>
</dbReference>
<dbReference type="GO" id="GO:0006281">
    <property type="term" value="P:DNA repair"/>
    <property type="evidence" value="ECO:0007669"/>
    <property type="project" value="InterPro"/>
</dbReference>
<evidence type="ECO:0000256" key="2">
    <source>
        <dbReference type="ARBA" id="ARBA00006168"/>
    </source>
</evidence>
<evidence type="ECO:0000256" key="6">
    <source>
        <dbReference type="ARBA" id="ARBA00023242"/>
    </source>
</evidence>
<evidence type="ECO:0000256" key="1">
    <source>
        <dbReference type="ARBA" id="ARBA00004123"/>
    </source>
</evidence>